<evidence type="ECO:0000256" key="3">
    <source>
        <dbReference type="PROSITE-ProRule" id="PRU00023"/>
    </source>
</evidence>
<gene>
    <name evidence="4" type="ORF">FB45DRAFT_798605</name>
</gene>
<dbReference type="PRINTS" id="PR01415">
    <property type="entry name" value="ANKYRIN"/>
</dbReference>
<feature type="repeat" description="ANK" evidence="3">
    <location>
        <begin position="121"/>
        <end position="153"/>
    </location>
</feature>
<evidence type="ECO:0000256" key="1">
    <source>
        <dbReference type="ARBA" id="ARBA00022737"/>
    </source>
</evidence>
<dbReference type="GO" id="GO:0005737">
    <property type="term" value="C:cytoplasm"/>
    <property type="evidence" value="ECO:0007669"/>
    <property type="project" value="TreeGrafter"/>
</dbReference>
<dbReference type="PROSITE" id="PS50297">
    <property type="entry name" value="ANK_REP_REGION"/>
    <property type="match status" value="3"/>
</dbReference>
<evidence type="ECO:0000256" key="2">
    <source>
        <dbReference type="ARBA" id="ARBA00023043"/>
    </source>
</evidence>
<proteinExistence type="predicted"/>
<dbReference type="PROSITE" id="PS50088">
    <property type="entry name" value="ANK_REPEAT"/>
    <property type="match status" value="3"/>
</dbReference>
<dbReference type="Pfam" id="PF12796">
    <property type="entry name" value="Ank_2"/>
    <property type="match status" value="2"/>
</dbReference>
<dbReference type="PANTHER" id="PTHR24198:SF165">
    <property type="entry name" value="ANKYRIN REPEAT-CONTAINING PROTEIN-RELATED"/>
    <property type="match status" value="1"/>
</dbReference>
<reference evidence="4" key="1">
    <citation type="submission" date="2023-03" db="EMBL/GenBank/DDBJ databases">
        <title>Massive genome expansion in bonnet fungi (Mycena s.s.) driven by repeated elements and novel gene families across ecological guilds.</title>
        <authorList>
            <consortium name="Lawrence Berkeley National Laboratory"/>
            <person name="Harder C.B."/>
            <person name="Miyauchi S."/>
            <person name="Viragh M."/>
            <person name="Kuo A."/>
            <person name="Thoen E."/>
            <person name="Andreopoulos B."/>
            <person name="Lu D."/>
            <person name="Skrede I."/>
            <person name="Drula E."/>
            <person name="Henrissat B."/>
            <person name="Morin E."/>
            <person name="Kohler A."/>
            <person name="Barry K."/>
            <person name="LaButti K."/>
            <person name="Morin E."/>
            <person name="Salamov A."/>
            <person name="Lipzen A."/>
            <person name="Mereny Z."/>
            <person name="Hegedus B."/>
            <person name="Baldrian P."/>
            <person name="Stursova M."/>
            <person name="Weitz H."/>
            <person name="Taylor A."/>
            <person name="Grigoriev I.V."/>
            <person name="Nagy L.G."/>
            <person name="Martin F."/>
            <person name="Kauserud H."/>
        </authorList>
    </citation>
    <scope>NUCLEOTIDE SEQUENCE</scope>
    <source>
        <strain evidence="4">9284</strain>
    </source>
</reference>
<keyword evidence="5" id="KW-1185">Reference proteome</keyword>
<evidence type="ECO:0000313" key="4">
    <source>
        <dbReference type="EMBL" id="KAJ7620984.1"/>
    </source>
</evidence>
<dbReference type="InterPro" id="IPR036770">
    <property type="entry name" value="Ankyrin_rpt-contain_sf"/>
</dbReference>
<dbReference type="InterPro" id="IPR002110">
    <property type="entry name" value="Ankyrin_rpt"/>
</dbReference>
<organism evidence="4 5">
    <name type="scientific">Roridomyces roridus</name>
    <dbReference type="NCBI Taxonomy" id="1738132"/>
    <lineage>
        <taxon>Eukaryota</taxon>
        <taxon>Fungi</taxon>
        <taxon>Dikarya</taxon>
        <taxon>Basidiomycota</taxon>
        <taxon>Agaricomycotina</taxon>
        <taxon>Agaricomycetes</taxon>
        <taxon>Agaricomycetidae</taxon>
        <taxon>Agaricales</taxon>
        <taxon>Marasmiineae</taxon>
        <taxon>Mycenaceae</taxon>
        <taxon>Roridomyces</taxon>
    </lineage>
</organism>
<dbReference type="PANTHER" id="PTHR24198">
    <property type="entry name" value="ANKYRIN REPEAT AND PROTEIN KINASE DOMAIN-CONTAINING PROTEIN"/>
    <property type="match status" value="1"/>
</dbReference>
<evidence type="ECO:0000313" key="5">
    <source>
        <dbReference type="Proteomes" id="UP001221142"/>
    </source>
</evidence>
<keyword evidence="2 3" id="KW-0040">ANK repeat</keyword>
<protein>
    <submittedName>
        <fullName evidence="4">Ankyrin repeat-containing domain protein</fullName>
    </submittedName>
</protein>
<dbReference type="SMART" id="SM00248">
    <property type="entry name" value="ANK"/>
    <property type="match status" value="4"/>
</dbReference>
<feature type="repeat" description="ANK" evidence="3">
    <location>
        <begin position="157"/>
        <end position="189"/>
    </location>
</feature>
<dbReference type="Gene3D" id="1.25.40.20">
    <property type="entry name" value="Ankyrin repeat-containing domain"/>
    <property type="match status" value="1"/>
</dbReference>
<sequence>MSNDAFSEFPPELILALTPSLSTASLNTLTQTCHRFYAILQPELDSRITPELGVKLLPWASASHPHIVTKLLSPPHSINPNVQPHYATKAPLHVAAETGHVGIATLLLDAGANIHVGLDQDEYQPFHLAVLKGHYPMMELLLSRGALLDSTFGCDGITMAPLHVAASAGDLKLLQWLLDHGANTECRGHHGTALGFALHSRRIEIIKLLLKHGANPEVVVPLNGGWLDGGPPAPYSATLLYRAMGLKHPVSKYNRPPPPVEGRAELMAMLMLHGATKQGAMDTISKHLGKLAEAAEMKEDDFLASVEVMFKEAQSAMPDATKEFDRIVPLNT</sequence>
<dbReference type="CDD" id="cd09917">
    <property type="entry name" value="F-box_SF"/>
    <property type="match status" value="1"/>
</dbReference>
<accession>A0AAD7FHT1</accession>
<dbReference type="Proteomes" id="UP001221142">
    <property type="component" value="Unassembled WGS sequence"/>
</dbReference>
<name>A0AAD7FHT1_9AGAR</name>
<dbReference type="EMBL" id="JARKIF010000016">
    <property type="protein sequence ID" value="KAJ7620984.1"/>
    <property type="molecule type" value="Genomic_DNA"/>
</dbReference>
<dbReference type="AlphaFoldDB" id="A0AAD7FHT1"/>
<keyword evidence="1" id="KW-0677">Repeat</keyword>
<dbReference type="SUPFAM" id="SSF48403">
    <property type="entry name" value="Ankyrin repeat"/>
    <property type="match status" value="1"/>
</dbReference>
<comment type="caution">
    <text evidence="4">The sequence shown here is derived from an EMBL/GenBank/DDBJ whole genome shotgun (WGS) entry which is preliminary data.</text>
</comment>
<feature type="repeat" description="ANK" evidence="3">
    <location>
        <begin position="87"/>
        <end position="119"/>
    </location>
</feature>